<feature type="compositionally biased region" description="Basic residues" evidence="1">
    <location>
        <begin position="290"/>
        <end position="301"/>
    </location>
</feature>
<feature type="region of interest" description="Disordered" evidence="1">
    <location>
        <begin position="661"/>
        <end position="689"/>
    </location>
</feature>
<dbReference type="KEGG" id="cput:CONPUDRAFT_86711"/>
<sequence>MAQESSFPSSQQPREPYFVNPSGNKYNVFAQVELQNRPKLVRSLRNHGANITSQAKDADIILVDSNTVPGKLFIRAWSSVPHKKVLEYVWARKCQEAGRALLEADSWGGCETVDDGEPIPSEEDDAMDEVVSNPQPTPRETPSESSSTLNTNPGQIPQPQMHSLNGGRPYPSNGTMAQPAAQQQQQQHQQPYPASMFPTMNSINPLQFAAQQGLPPGALPQLSGFPMIPDSMLMTFLDVVRLANGAAYSNNQIPNPMAYNNLAQPTSAAISHGYMAQPVIKTESPPSSGNHHKSTKSRKRKLESESEPSSPEMLASSFRRKLSSASQREDSHPTASARKGKVKAGPSRPQKMKKSIAHNTESDSETSSSSACPSRASVPHKNPGHVFLSESGSPFRFFVQVDLHMRINIVTAIKRNNGKIVNNVSEADYVILYPRSKTFQGLLAETLETNKLPLSASFVNDCVKESVLLDETNYVLEGFEPPSRKPSSSIRKSTTQNKTTEKQAVKATPVKTEPIKTVVGKASAGKPGATKASPVKLVKLPPVVKKANTGESKLKLKIKLSKRMQPAAPATTRTPSPTPPPSETRTLWSNGRYLFTDVERDYFVRYAQVLIERDPDITNSAIGVKMHEKMPHHPLLSWHSYITQQFRSQLENIRKKAAIARRKRESSSLQGSRDNTQAPQESLGSVPSKKAQQELINGALVHEDLEVICKFFATGGGDDDDDEQVWANLAKFKPCKSAPSWPEFYEPRSNEIMTRIERTIQEQQK</sequence>
<feature type="compositionally biased region" description="Acidic residues" evidence="1">
    <location>
        <begin position="112"/>
        <end position="128"/>
    </location>
</feature>
<organism evidence="2 3">
    <name type="scientific">Coniophora puteana (strain RWD-64-598)</name>
    <name type="common">Brown rot fungus</name>
    <dbReference type="NCBI Taxonomy" id="741705"/>
    <lineage>
        <taxon>Eukaryota</taxon>
        <taxon>Fungi</taxon>
        <taxon>Dikarya</taxon>
        <taxon>Basidiomycota</taxon>
        <taxon>Agaricomycotina</taxon>
        <taxon>Agaricomycetes</taxon>
        <taxon>Agaricomycetidae</taxon>
        <taxon>Boletales</taxon>
        <taxon>Coniophorineae</taxon>
        <taxon>Coniophoraceae</taxon>
        <taxon>Coniophora</taxon>
    </lineage>
</organism>
<proteinExistence type="predicted"/>
<comment type="caution">
    <text evidence="2">The sequence shown here is derived from an EMBL/GenBank/DDBJ whole genome shotgun (WGS) entry which is preliminary data.</text>
</comment>
<dbReference type="EMBL" id="JH711573">
    <property type="protein sequence ID" value="EIW86770.1"/>
    <property type="molecule type" value="Genomic_DNA"/>
</dbReference>
<dbReference type="OMA" id="VRPQWVF"/>
<feature type="compositionally biased region" description="Polar residues" evidence="1">
    <location>
        <begin position="667"/>
        <end position="685"/>
    </location>
</feature>
<gene>
    <name evidence="2" type="ORF">CONPUDRAFT_86711</name>
</gene>
<evidence type="ECO:0000313" key="2">
    <source>
        <dbReference type="EMBL" id="EIW86770.1"/>
    </source>
</evidence>
<feature type="compositionally biased region" description="Low complexity" evidence="1">
    <location>
        <begin position="365"/>
        <end position="377"/>
    </location>
</feature>
<feature type="region of interest" description="Disordered" evidence="1">
    <location>
        <begin position="562"/>
        <end position="585"/>
    </location>
</feature>
<keyword evidence="3" id="KW-1185">Reference proteome</keyword>
<evidence type="ECO:0000256" key="1">
    <source>
        <dbReference type="SAM" id="MobiDB-lite"/>
    </source>
</evidence>
<feature type="compositionally biased region" description="Low complexity" evidence="1">
    <location>
        <begin position="138"/>
        <end position="148"/>
    </location>
</feature>
<evidence type="ECO:0000313" key="3">
    <source>
        <dbReference type="Proteomes" id="UP000053558"/>
    </source>
</evidence>
<dbReference type="InterPro" id="IPR036420">
    <property type="entry name" value="BRCT_dom_sf"/>
</dbReference>
<feature type="region of interest" description="Disordered" evidence="1">
    <location>
        <begin position="479"/>
        <end position="509"/>
    </location>
</feature>
<dbReference type="OrthoDB" id="3267102at2759"/>
<feature type="region of interest" description="Disordered" evidence="1">
    <location>
        <begin position="279"/>
        <end position="378"/>
    </location>
</feature>
<feature type="region of interest" description="Disordered" evidence="1">
    <location>
        <begin position="108"/>
        <end position="196"/>
    </location>
</feature>
<feature type="compositionally biased region" description="Low complexity" evidence="1">
    <location>
        <begin position="566"/>
        <end position="575"/>
    </location>
</feature>
<feature type="compositionally biased region" description="Polar residues" evidence="1">
    <location>
        <begin position="149"/>
        <end position="163"/>
    </location>
</feature>
<feature type="compositionally biased region" description="Low complexity" evidence="1">
    <location>
        <begin position="307"/>
        <end position="317"/>
    </location>
</feature>
<name>A0A5M3N5S7_CONPW</name>
<dbReference type="GeneID" id="19211132"/>
<accession>A0A5M3N5S7</accession>
<protein>
    <submittedName>
        <fullName evidence="2">Uncharacterized protein</fullName>
    </submittedName>
</protein>
<dbReference type="AlphaFoldDB" id="A0A5M3N5S7"/>
<reference evidence="3" key="1">
    <citation type="journal article" date="2012" name="Science">
        <title>The Paleozoic origin of enzymatic lignin decomposition reconstructed from 31 fungal genomes.</title>
        <authorList>
            <person name="Floudas D."/>
            <person name="Binder M."/>
            <person name="Riley R."/>
            <person name="Barry K."/>
            <person name="Blanchette R.A."/>
            <person name="Henrissat B."/>
            <person name="Martinez A.T."/>
            <person name="Otillar R."/>
            <person name="Spatafora J.W."/>
            <person name="Yadav J.S."/>
            <person name="Aerts A."/>
            <person name="Benoit I."/>
            <person name="Boyd A."/>
            <person name="Carlson A."/>
            <person name="Copeland A."/>
            <person name="Coutinho P.M."/>
            <person name="de Vries R.P."/>
            <person name="Ferreira P."/>
            <person name="Findley K."/>
            <person name="Foster B."/>
            <person name="Gaskell J."/>
            <person name="Glotzer D."/>
            <person name="Gorecki P."/>
            <person name="Heitman J."/>
            <person name="Hesse C."/>
            <person name="Hori C."/>
            <person name="Igarashi K."/>
            <person name="Jurgens J.A."/>
            <person name="Kallen N."/>
            <person name="Kersten P."/>
            <person name="Kohler A."/>
            <person name="Kuees U."/>
            <person name="Kumar T.K.A."/>
            <person name="Kuo A."/>
            <person name="LaButti K."/>
            <person name="Larrondo L.F."/>
            <person name="Lindquist E."/>
            <person name="Ling A."/>
            <person name="Lombard V."/>
            <person name="Lucas S."/>
            <person name="Lundell T."/>
            <person name="Martin R."/>
            <person name="McLaughlin D.J."/>
            <person name="Morgenstern I."/>
            <person name="Morin E."/>
            <person name="Murat C."/>
            <person name="Nagy L.G."/>
            <person name="Nolan M."/>
            <person name="Ohm R.A."/>
            <person name="Patyshakuliyeva A."/>
            <person name="Rokas A."/>
            <person name="Ruiz-Duenas F.J."/>
            <person name="Sabat G."/>
            <person name="Salamov A."/>
            <person name="Samejima M."/>
            <person name="Schmutz J."/>
            <person name="Slot J.C."/>
            <person name="St John F."/>
            <person name="Stenlid J."/>
            <person name="Sun H."/>
            <person name="Sun S."/>
            <person name="Syed K."/>
            <person name="Tsang A."/>
            <person name="Wiebenga A."/>
            <person name="Young D."/>
            <person name="Pisabarro A."/>
            <person name="Eastwood D.C."/>
            <person name="Martin F."/>
            <person name="Cullen D."/>
            <person name="Grigoriev I.V."/>
            <person name="Hibbett D.S."/>
        </authorList>
    </citation>
    <scope>NUCLEOTIDE SEQUENCE [LARGE SCALE GENOMIC DNA]</scope>
    <source>
        <strain evidence="3">RWD-64-598 SS2</strain>
    </source>
</reference>
<feature type="compositionally biased region" description="Low complexity" evidence="1">
    <location>
        <begin position="177"/>
        <end position="194"/>
    </location>
</feature>
<dbReference type="SUPFAM" id="SSF52113">
    <property type="entry name" value="BRCT domain"/>
    <property type="match status" value="1"/>
</dbReference>
<feature type="region of interest" description="Disordered" evidence="1">
    <location>
        <begin position="1"/>
        <end position="20"/>
    </location>
</feature>
<dbReference type="RefSeq" id="XP_007763436.1">
    <property type="nucleotide sequence ID" value="XM_007765246.1"/>
</dbReference>
<dbReference type="Proteomes" id="UP000053558">
    <property type="component" value="Unassembled WGS sequence"/>
</dbReference>
<feature type="compositionally biased region" description="Polar residues" evidence="1">
    <location>
        <begin position="1"/>
        <end position="13"/>
    </location>
</feature>